<accession>A0A078JY93</accession>
<dbReference type="AlphaFoldDB" id="A0A078JY93"/>
<dbReference type="Gramene" id="CDY70637">
    <property type="protein sequence ID" value="CDY70637"/>
    <property type="gene ID" value="GSBRNA2T00005067001"/>
</dbReference>
<reference evidence="1" key="1">
    <citation type="journal article" date="2014" name="Science">
        <title>Plant genetics. Early allopolyploid evolution in the post-Neolithic Brassica napus oilseed genome.</title>
        <authorList>
            <person name="Chalhoub B."/>
            <person name="Denoeud F."/>
            <person name="Liu S."/>
            <person name="Parkin I.A."/>
            <person name="Tang H."/>
            <person name="Wang X."/>
            <person name="Chiquet J."/>
            <person name="Belcram H."/>
            <person name="Tong C."/>
            <person name="Samans B."/>
            <person name="Correa M."/>
            <person name="Da Silva C."/>
            <person name="Just J."/>
            <person name="Falentin C."/>
            <person name="Koh C.S."/>
            <person name="Le Clainche I."/>
            <person name="Bernard M."/>
            <person name="Bento P."/>
            <person name="Noel B."/>
            <person name="Labadie K."/>
            <person name="Alberti A."/>
            <person name="Charles M."/>
            <person name="Arnaud D."/>
            <person name="Guo H."/>
            <person name="Daviaud C."/>
            <person name="Alamery S."/>
            <person name="Jabbari K."/>
            <person name="Zhao M."/>
            <person name="Edger P.P."/>
            <person name="Chelaifa H."/>
            <person name="Tack D."/>
            <person name="Lassalle G."/>
            <person name="Mestiri I."/>
            <person name="Schnel N."/>
            <person name="Le Paslier M.C."/>
            <person name="Fan G."/>
            <person name="Renault V."/>
            <person name="Bayer P.E."/>
            <person name="Golicz A.A."/>
            <person name="Manoli S."/>
            <person name="Lee T.H."/>
            <person name="Thi V.H."/>
            <person name="Chalabi S."/>
            <person name="Hu Q."/>
            <person name="Fan C."/>
            <person name="Tollenaere R."/>
            <person name="Lu Y."/>
            <person name="Battail C."/>
            <person name="Shen J."/>
            <person name="Sidebottom C.H."/>
            <person name="Wang X."/>
            <person name="Canaguier A."/>
            <person name="Chauveau A."/>
            <person name="Berard A."/>
            <person name="Deniot G."/>
            <person name="Guan M."/>
            <person name="Liu Z."/>
            <person name="Sun F."/>
            <person name="Lim Y.P."/>
            <person name="Lyons E."/>
            <person name="Town C.D."/>
            <person name="Bancroft I."/>
            <person name="Wang X."/>
            <person name="Meng J."/>
            <person name="Ma J."/>
            <person name="Pires J.C."/>
            <person name="King G.J."/>
            <person name="Brunel D."/>
            <person name="Delourme R."/>
            <person name="Renard M."/>
            <person name="Aury J.M."/>
            <person name="Adams K.L."/>
            <person name="Batley J."/>
            <person name="Snowdon R.J."/>
            <person name="Tost J."/>
            <person name="Edwards D."/>
            <person name="Zhou Y."/>
            <person name="Hua W."/>
            <person name="Sharpe A.G."/>
            <person name="Paterson A.H."/>
            <person name="Guan C."/>
            <person name="Wincker P."/>
        </authorList>
    </citation>
    <scope>NUCLEOTIDE SEQUENCE [LARGE SCALE GENOMIC DNA]</scope>
</reference>
<sequence>MRRWVLHTAFRDDCSVCSSNVFVLFSFFFCSWSSESCHVPRGLEGECSDCCVAEAGSLGGFYSRENSKIRRSDCQPKLDLGPASSY</sequence>
<gene>
    <name evidence="1" type="primary">BnaA06g39140D</name>
    <name evidence="1" type="ORF">GSBRNA2T00005067001</name>
</gene>
<proteinExistence type="predicted"/>
<dbReference type="PaxDb" id="3708-A0A078JY93"/>
<dbReference type="EMBL" id="LK042775">
    <property type="protein sequence ID" value="CDY70637.1"/>
    <property type="molecule type" value="Genomic_DNA"/>
</dbReference>
<protein>
    <submittedName>
        <fullName evidence="1">BnaA06g39140D protein</fullName>
    </submittedName>
</protein>
<reference evidence="1" key="2">
    <citation type="submission" date="2014-06" db="EMBL/GenBank/DDBJ databases">
        <authorList>
            <person name="Genoscope - CEA"/>
        </authorList>
    </citation>
    <scope>NUCLEOTIDE SEQUENCE</scope>
</reference>
<evidence type="ECO:0000313" key="1">
    <source>
        <dbReference type="EMBL" id="CDY70637.1"/>
    </source>
</evidence>
<organism evidence="1">
    <name type="scientific">Brassica napus</name>
    <name type="common">Rape</name>
    <dbReference type="NCBI Taxonomy" id="3708"/>
    <lineage>
        <taxon>Eukaryota</taxon>
        <taxon>Viridiplantae</taxon>
        <taxon>Streptophyta</taxon>
        <taxon>Embryophyta</taxon>
        <taxon>Tracheophyta</taxon>
        <taxon>Spermatophyta</taxon>
        <taxon>Magnoliopsida</taxon>
        <taxon>eudicotyledons</taxon>
        <taxon>Gunneridae</taxon>
        <taxon>Pentapetalae</taxon>
        <taxon>rosids</taxon>
        <taxon>malvids</taxon>
        <taxon>Brassicales</taxon>
        <taxon>Brassicaceae</taxon>
        <taxon>Brassiceae</taxon>
        <taxon>Brassica</taxon>
    </lineage>
</organism>
<name>A0A078JY93_BRANA</name>